<dbReference type="Proteomes" id="UP000799776">
    <property type="component" value="Unassembled WGS sequence"/>
</dbReference>
<protein>
    <submittedName>
        <fullName evidence="2">PLAC8-domain-containing protein</fullName>
    </submittedName>
</protein>
<name>A0A9P4LWG7_9PEZI</name>
<feature type="compositionally biased region" description="Polar residues" evidence="1">
    <location>
        <begin position="100"/>
        <end position="121"/>
    </location>
</feature>
<dbReference type="AlphaFoldDB" id="A0A9P4LWG7"/>
<keyword evidence="3" id="KW-1185">Reference proteome</keyword>
<dbReference type="Pfam" id="PF04749">
    <property type="entry name" value="PLAC8"/>
    <property type="match status" value="1"/>
</dbReference>
<evidence type="ECO:0000313" key="2">
    <source>
        <dbReference type="EMBL" id="KAF2083998.1"/>
    </source>
</evidence>
<evidence type="ECO:0000313" key="3">
    <source>
        <dbReference type="Proteomes" id="UP000799776"/>
    </source>
</evidence>
<dbReference type="InterPro" id="IPR006461">
    <property type="entry name" value="PLAC_motif_containing"/>
</dbReference>
<evidence type="ECO:0000256" key="1">
    <source>
        <dbReference type="SAM" id="MobiDB-lite"/>
    </source>
</evidence>
<dbReference type="PANTHER" id="PTHR15907">
    <property type="entry name" value="DUF614 FAMILY PROTEIN-RELATED"/>
    <property type="match status" value="1"/>
</dbReference>
<dbReference type="EMBL" id="ML978749">
    <property type="protein sequence ID" value="KAF2083998.1"/>
    <property type="molecule type" value="Genomic_DNA"/>
</dbReference>
<organism evidence="2 3">
    <name type="scientific">Saccharata proteae CBS 121410</name>
    <dbReference type="NCBI Taxonomy" id="1314787"/>
    <lineage>
        <taxon>Eukaryota</taxon>
        <taxon>Fungi</taxon>
        <taxon>Dikarya</taxon>
        <taxon>Ascomycota</taxon>
        <taxon>Pezizomycotina</taxon>
        <taxon>Dothideomycetes</taxon>
        <taxon>Dothideomycetes incertae sedis</taxon>
        <taxon>Botryosphaeriales</taxon>
        <taxon>Saccharataceae</taxon>
        <taxon>Saccharata</taxon>
    </lineage>
</organism>
<reference evidence="2" key="1">
    <citation type="journal article" date="2020" name="Stud. Mycol.">
        <title>101 Dothideomycetes genomes: a test case for predicting lifestyles and emergence of pathogens.</title>
        <authorList>
            <person name="Haridas S."/>
            <person name="Albert R."/>
            <person name="Binder M."/>
            <person name="Bloem J."/>
            <person name="Labutti K."/>
            <person name="Salamov A."/>
            <person name="Andreopoulos B."/>
            <person name="Baker S."/>
            <person name="Barry K."/>
            <person name="Bills G."/>
            <person name="Bluhm B."/>
            <person name="Cannon C."/>
            <person name="Castanera R."/>
            <person name="Culley D."/>
            <person name="Daum C."/>
            <person name="Ezra D."/>
            <person name="Gonzalez J."/>
            <person name="Henrissat B."/>
            <person name="Kuo A."/>
            <person name="Liang C."/>
            <person name="Lipzen A."/>
            <person name="Lutzoni F."/>
            <person name="Magnuson J."/>
            <person name="Mondo S."/>
            <person name="Nolan M."/>
            <person name="Ohm R."/>
            <person name="Pangilinan J."/>
            <person name="Park H.-J."/>
            <person name="Ramirez L."/>
            <person name="Alfaro M."/>
            <person name="Sun H."/>
            <person name="Tritt A."/>
            <person name="Yoshinaga Y."/>
            <person name="Zwiers L.-H."/>
            <person name="Turgeon B."/>
            <person name="Goodwin S."/>
            <person name="Spatafora J."/>
            <person name="Crous P."/>
            <person name="Grigoriev I."/>
        </authorList>
    </citation>
    <scope>NUCLEOTIDE SEQUENCE</scope>
    <source>
        <strain evidence="2">CBS 121410</strain>
    </source>
</reference>
<dbReference type="NCBIfam" id="TIGR01571">
    <property type="entry name" value="A_thal_Cys_rich"/>
    <property type="match status" value="1"/>
</dbReference>
<accession>A0A9P4LWG7</accession>
<feature type="compositionally biased region" description="Polar residues" evidence="1">
    <location>
        <begin position="1"/>
        <end position="18"/>
    </location>
</feature>
<feature type="compositionally biased region" description="Basic and acidic residues" evidence="1">
    <location>
        <begin position="132"/>
        <end position="141"/>
    </location>
</feature>
<dbReference type="OrthoDB" id="1045822at2759"/>
<sequence length="347" mass="37485">MSTPVEMQTPTFPAQTAHHSPRSIQPAIPSSPATEFGDLSAVDAPHPLRSASMAKEIGGSQPNTHNSLPEEYDRPPPSKPHPALFAPVVSADAPQRGSHPAQTQTYPSQHLQQRNDSLPTAPNSPGPIPLKTESDENDKKPPYSPTSPYLPIHQPQPYAPHFAAPPRNPIYAPDSATGPNGMPVALHAPGQIPHPNMSPTGGKQEWKHGLCECSGDVGTCLTGYCCPCVLYGKTTYRLSLKSEKKDATDMLGWQWVNGSCLIMGVACGLHGLFPLIHRTRVRHLYGLQGSLPSDAVQSCCCCCCSVIQNEREVRDREETTRRWAGPASGQQVYQSPAKMVYQAPARG</sequence>
<gene>
    <name evidence="2" type="ORF">K490DRAFT_76170</name>
</gene>
<proteinExistence type="predicted"/>
<comment type="caution">
    <text evidence="2">The sequence shown here is derived from an EMBL/GenBank/DDBJ whole genome shotgun (WGS) entry which is preliminary data.</text>
</comment>
<feature type="region of interest" description="Disordered" evidence="1">
    <location>
        <begin position="1"/>
        <end position="201"/>
    </location>
</feature>